<dbReference type="Proteomes" id="UP000030101">
    <property type="component" value="Unassembled WGS sequence"/>
</dbReference>
<gene>
    <name evidence="1" type="ORF">HQ43_05095</name>
</gene>
<evidence type="ECO:0000313" key="2">
    <source>
        <dbReference type="Proteomes" id="UP000030101"/>
    </source>
</evidence>
<sequence length="155" mass="17842">MKEISITIKKTSVYEEVSKTTSYIAKNDESTYEKVFTSDADRLMLETFWVSTCDEITQVVKEYIKEVSTQKVTSKVDLSSNYTLTLSMPSNFDTNLRSSIETSIYSYFINSISSRWLTMTKEENIASSYVQQALGQLKEIKALIYYRAKPKRVSI</sequence>
<accession>A0ABR4XL91</accession>
<proteinExistence type="predicted"/>
<dbReference type="RefSeq" id="WP_036790468.1">
    <property type="nucleotide sequence ID" value="NZ_JQZV01000009.1"/>
</dbReference>
<name>A0ABR4XL91_9PORP</name>
<organism evidence="1 2">
    <name type="scientific">Porphyromonas canoris</name>
    <dbReference type="NCBI Taxonomy" id="36875"/>
    <lineage>
        <taxon>Bacteria</taxon>
        <taxon>Pseudomonadati</taxon>
        <taxon>Bacteroidota</taxon>
        <taxon>Bacteroidia</taxon>
        <taxon>Bacteroidales</taxon>
        <taxon>Porphyromonadaceae</taxon>
        <taxon>Porphyromonas</taxon>
    </lineage>
</organism>
<keyword evidence="2" id="KW-1185">Reference proteome</keyword>
<comment type="caution">
    <text evidence="1">The sequence shown here is derived from an EMBL/GenBank/DDBJ whole genome shotgun (WGS) entry which is preliminary data.</text>
</comment>
<protein>
    <submittedName>
        <fullName evidence="1">Uncharacterized protein</fullName>
    </submittedName>
</protein>
<evidence type="ECO:0000313" key="1">
    <source>
        <dbReference type="EMBL" id="KGN92611.1"/>
    </source>
</evidence>
<dbReference type="EMBL" id="JQZV01000009">
    <property type="protein sequence ID" value="KGN92611.1"/>
    <property type="molecule type" value="Genomic_DNA"/>
</dbReference>
<reference evidence="1 2" key="1">
    <citation type="submission" date="2014-08" db="EMBL/GenBank/DDBJ databases">
        <title>Porphyromonas canoris strain:OH2762 Genome sequencing.</title>
        <authorList>
            <person name="Wallis C."/>
            <person name="Deusch O."/>
            <person name="O'Flynn C."/>
            <person name="Davis I."/>
            <person name="Jospin G."/>
            <person name="Darling A.E."/>
            <person name="Coil D.A."/>
            <person name="Alexiev A."/>
            <person name="Horsfall A."/>
            <person name="Kirkwood N."/>
            <person name="Harris S."/>
            <person name="Eisen J.A."/>
        </authorList>
    </citation>
    <scope>NUCLEOTIDE SEQUENCE [LARGE SCALE GENOMIC DNA]</scope>
    <source>
        <strain evidence="2">COT-108 OH2762</strain>
    </source>
</reference>